<evidence type="ECO:0000256" key="7">
    <source>
        <dbReference type="ARBA" id="ARBA00023150"/>
    </source>
</evidence>
<comment type="catalytic activity">
    <reaction evidence="8">
        <text>Mo-molybdopterin + GTP + H(+) = Mo-molybdopterin guanine dinucleotide + diphosphate</text>
        <dbReference type="Rhea" id="RHEA:34243"/>
        <dbReference type="ChEBI" id="CHEBI:15378"/>
        <dbReference type="ChEBI" id="CHEBI:33019"/>
        <dbReference type="ChEBI" id="CHEBI:37565"/>
        <dbReference type="ChEBI" id="CHEBI:71302"/>
        <dbReference type="ChEBI" id="CHEBI:71310"/>
        <dbReference type="EC" id="2.7.7.77"/>
    </reaction>
</comment>
<keyword evidence="6 8" id="KW-0342">GTP-binding</keyword>
<feature type="domain" description="MobA-like NTP transferase" evidence="9">
    <location>
        <begin position="11"/>
        <end position="144"/>
    </location>
</feature>
<keyword evidence="1 8" id="KW-0963">Cytoplasm</keyword>
<evidence type="ECO:0000313" key="11">
    <source>
        <dbReference type="Proteomes" id="UP001200642"/>
    </source>
</evidence>
<comment type="caution">
    <text evidence="10">The sequence shown here is derived from an EMBL/GenBank/DDBJ whole genome shotgun (WGS) entry which is preliminary data.</text>
</comment>
<proteinExistence type="inferred from homology"/>
<evidence type="ECO:0000313" key="10">
    <source>
        <dbReference type="EMBL" id="MCG2460399.1"/>
    </source>
</evidence>
<dbReference type="Pfam" id="PF12804">
    <property type="entry name" value="NTP_transf_3"/>
    <property type="match status" value="1"/>
</dbReference>
<evidence type="ECO:0000256" key="6">
    <source>
        <dbReference type="ARBA" id="ARBA00023134"/>
    </source>
</evidence>
<feature type="binding site" evidence="8">
    <location>
        <position position="101"/>
    </location>
    <ligand>
        <name>Mg(2+)</name>
        <dbReference type="ChEBI" id="CHEBI:18420"/>
    </ligand>
</feature>
<dbReference type="GO" id="GO:0005737">
    <property type="term" value="C:cytoplasm"/>
    <property type="evidence" value="ECO:0007669"/>
    <property type="project" value="UniProtKB-SubCell"/>
</dbReference>
<comment type="caution">
    <text evidence="8">Lacks conserved residue(s) required for the propagation of feature annotation.</text>
</comment>
<comment type="subcellular location">
    <subcellularLocation>
        <location evidence="8">Cytoplasm</location>
    </subcellularLocation>
</comment>
<keyword evidence="5 8" id="KW-0460">Magnesium</keyword>
<keyword evidence="2 8" id="KW-0808">Transferase</keyword>
<dbReference type="HAMAP" id="MF_00316">
    <property type="entry name" value="MobA"/>
    <property type="match status" value="1"/>
</dbReference>
<keyword evidence="7 8" id="KW-0501">Molybdenum cofactor biosynthesis</keyword>
<keyword evidence="11" id="KW-1185">Reference proteome</keyword>
<feature type="binding site" evidence="8">
    <location>
        <begin position="14"/>
        <end position="16"/>
    </location>
    <ligand>
        <name>GTP</name>
        <dbReference type="ChEBI" id="CHEBI:37565"/>
    </ligand>
</feature>
<dbReference type="EMBL" id="JAIRBC010000007">
    <property type="protein sequence ID" value="MCG2460399.1"/>
    <property type="molecule type" value="Genomic_DNA"/>
</dbReference>
<dbReference type="GO" id="GO:0005525">
    <property type="term" value="F:GTP binding"/>
    <property type="evidence" value="ECO:0007669"/>
    <property type="project" value="UniProtKB-UniRule"/>
</dbReference>
<evidence type="ECO:0000256" key="8">
    <source>
        <dbReference type="HAMAP-Rule" id="MF_00316"/>
    </source>
</evidence>
<organism evidence="10 11">
    <name type="scientific">Cerina litoralis</name>
    <dbReference type="NCBI Taxonomy" id="2874477"/>
    <lineage>
        <taxon>Bacteria</taxon>
        <taxon>Pseudomonadati</taxon>
        <taxon>Bacteroidota</taxon>
        <taxon>Flavobacteriia</taxon>
        <taxon>Flavobacteriales</taxon>
        <taxon>Flavobacteriaceae</taxon>
        <taxon>Cerina</taxon>
    </lineage>
</organism>
<evidence type="ECO:0000256" key="2">
    <source>
        <dbReference type="ARBA" id="ARBA00022679"/>
    </source>
</evidence>
<feature type="binding site" evidence="8">
    <location>
        <position position="72"/>
    </location>
    <ligand>
        <name>GTP</name>
        <dbReference type="ChEBI" id="CHEBI:37565"/>
    </ligand>
</feature>
<dbReference type="InterPro" id="IPR013482">
    <property type="entry name" value="Molybde_CF_guanTrfase"/>
</dbReference>
<name>A0AAE3EUA4_9FLAO</name>
<comment type="domain">
    <text evidence="8">The N-terminal domain determines nucleotide recognition and specific binding, while the C-terminal domain determines the specific binding to the target protein.</text>
</comment>
<dbReference type="Gene3D" id="3.90.550.10">
    <property type="entry name" value="Spore Coat Polysaccharide Biosynthesis Protein SpsA, Chain A"/>
    <property type="match status" value="1"/>
</dbReference>
<dbReference type="PANTHER" id="PTHR19136:SF81">
    <property type="entry name" value="MOLYBDENUM COFACTOR GUANYLYLTRANSFERASE"/>
    <property type="match status" value="1"/>
</dbReference>
<feature type="binding site" evidence="8">
    <location>
        <position position="101"/>
    </location>
    <ligand>
        <name>GTP</name>
        <dbReference type="ChEBI" id="CHEBI:37565"/>
    </ligand>
</feature>
<evidence type="ECO:0000256" key="4">
    <source>
        <dbReference type="ARBA" id="ARBA00022741"/>
    </source>
</evidence>
<feature type="binding site" evidence="8">
    <location>
        <position position="26"/>
    </location>
    <ligand>
        <name>GTP</name>
        <dbReference type="ChEBI" id="CHEBI:37565"/>
    </ligand>
</feature>
<evidence type="ECO:0000256" key="5">
    <source>
        <dbReference type="ARBA" id="ARBA00022842"/>
    </source>
</evidence>
<reference evidence="10" key="1">
    <citation type="submission" date="2023-02" db="EMBL/GenBank/DDBJ databases">
        <title>Genome of Flavobacteriaceae gen. nov. sp. strain F89.</title>
        <authorList>
            <person name="Wang Y."/>
        </authorList>
    </citation>
    <scope>NUCLEOTIDE SEQUENCE</scope>
    <source>
        <strain evidence="10">F89</strain>
    </source>
</reference>
<gene>
    <name evidence="8" type="primary">mobA</name>
    <name evidence="10" type="ORF">K8352_06540</name>
</gene>
<comment type="cofactor">
    <cofactor evidence="8">
        <name>Mg(2+)</name>
        <dbReference type="ChEBI" id="CHEBI:18420"/>
    </cofactor>
</comment>
<evidence type="ECO:0000256" key="3">
    <source>
        <dbReference type="ARBA" id="ARBA00022723"/>
    </source>
</evidence>
<keyword evidence="4 8" id="KW-0547">Nucleotide-binding</keyword>
<protein>
    <recommendedName>
        <fullName evidence="8">Probable molybdenum cofactor guanylyltransferase</fullName>
        <shortName evidence="8">MoCo guanylyltransferase</shortName>
        <ecNumber evidence="8">2.7.7.77</ecNumber>
    </recommendedName>
    <alternativeName>
        <fullName evidence="8">GTP:molybdopterin guanylyltransferase</fullName>
    </alternativeName>
    <alternativeName>
        <fullName evidence="8">Mo-MPT guanylyltransferase</fullName>
    </alternativeName>
    <alternativeName>
        <fullName evidence="8">Molybdopterin guanylyltransferase</fullName>
    </alternativeName>
    <alternativeName>
        <fullName evidence="8">Molybdopterin-guanine dinucleotide synthase</fullName>
        <shortName evidence="8">MGD synthase</shortName>
    </alternativeName>
</protein>
<dbReference type="RefSeq" id="WP_317901544.1">
    <property type="nucleotide sequence ID" value="NZ_JAIRBC010000007.1"/>
</dbReference>
<accession>A0AAE3EUA4</accession>
<dbReference type="EC" id="2.7.7.77" evidence="8"/>
<dbReference type="GO" id="GO:0061603">
    <property type="term" value="F:molybdenum cofactor guanylyltransferase activity"/>
    <property type="evidence" value="ECO:0007669"/>
    <property type="project" value="UniProtKB-EC"/>
</dbReference>
<dbReference type="AlphaFoldDB" id="A0AAE3EUA4"/>
<dbReference type="PANTHER" id="PTHR19136">
    <property type="entry name" value="MOLYBDENUM COFACTOR GUANYLYLTRANSFERASE"/>
    <property type="match status" value="1"/>
</dbReference>
<dbReference type="InterPro" id="IPR025877">
    <property type="entry name" value="MobA-like_NTP_Trfase"/>
</dbReference>
<dbReference type="Proteomes" id="UP001200642">
    <property type="component" value="Unassembled WGS sequence"/>
</dbReference>
<dbReference type="GO" id="GO:0046872">
    <property type="term" value="F:metal ion binding"/>
    <property type="evidence" value="ECO:0007669"/>
    <property type="project" value="UniProtKB-KW"/>
</dbReference>
<keyword evidence="3 8" id="KW-0479">Metal-binding</keyword>
<dbReference type="GO" id="GO:0006777">
    <property type="term" value="P:Mo-molybdopterin cofactor biosynthetic process"/>
    <property type="evidence" value="ECO:0007669"/>
    <property type="project" value="UniProtKB-KW"/>
</dbReference>
<dbReference type="CDD" id="cd02503">
    <property type="entry name" value="MobA"/>
    <property type="match status" value="1"/>
</dbReference>
<dbReference type="InterPro" id="IPR029044">
    <property type="entry name" value="Nucleotide-diphossugar_trans"/>
</dbReference>
<evidence type="ECO:0000259" key="9">
    <source>
        <dbReference type="Pfam" id="PF12804"/>
    </source>
</evidence>
<dbReference type="SUPFAM" id="SSF53448">
    <property type="entry name" value="Nucleotide-diphospho-sugar transferases"/>
    <property type="match status" value="1"/>
</dbReference>
<comment type="similarity">
    <text evidence="8">Belongs to the MobA family.</text>
</comment>
<sequence length="200" mass="22625">MANIHSTPLYGLVLAGGKSTRMGRDKGIINYHGIPQREYLYHLLSRVCDEVFLSLRSDQLQELKGKFKFIVDQDRYSGPYNGLLSAHHQFPQVAWLVLACDLPLMDLEGLKHLVAHRNLSKMATAFALKEKPLPEPLAAIWEPDGLEQSEIQFNNGSSTSLRKYLINSSVELVFPERKEILLNANSKDEYAKVLAKFKSI</sequence>
<evidence type="ECO:0000256" key="1">
    <source>
        <dbReference type="ARBA" id="ARBA00022490"/>
    </source>
</evidence>
<comment type="function">
    <text evidence="8">Transfers a GMP moiety from GTP to Mo-molybdopterin (Mo-MPT) cofactor (Moco or molybdenum cofactor) to form Mo-molybdopterin guanine dinucleotide (Mo-MGD) cofactor.</text>
</comment>